<evidence type="ECO:0000256" key="1">
    <source>
        <dbReference type="SAM" id="SignalP"/>
    </source>
</evidence>
<evidence type="ECO:0008006" key="4">
    <source>
        <dbReference type="Google" id="ProtNLM"/>
    </source>
</evidence>
<evidence type="ECO:0000313" key="3">
    <source>
        <dbReference type="Proteomes" id="UP000651208"/>
    </source>
</evidence>
<evidence type="ECO:0000313" key="2">
    <source>
        <dbReference type="EMBL" id="MBC9131159.1"/>
    </source>
</evidence>
<proteinExistence type="predicted"/>
<reference evidence="2 3" key="1">
    <citation type="submission" date="2020-06" db="EMBL/GenBank/DDBJ databases">
        <title>Frischella cerana isolated from Apis cerana gut homogenate.</title>
        <authorList>
            <person name="Wolter L.A."/>
            <person name="Suenami S."/>
            <person name="Miyazaki R."/>
        </authorList>
    </citation>
    <scope>NUCLEOTIDE SEQUENCE [LARGE SCALE GENOMIC DNA]</scope>
    <source>
        <strain evidence="2 3">Ac13</strain>
    </source>
</reference>
<name>A0ABR7QY66_9GAMM</name>
<feature type="signal peptide" evidence="1">
    <location>
        <begin position="1"/>
        <end position="18"/>
    </location>
</feature>
<keyword evidence="1" id="KW-0732">Signal</keyword>
<dbReference type="Proteomes" id="UP000651208">
    <property type="component" value="Unassembled WGS sequence"/>
</dbReference>
<protein>
    <recommendedName>
        <fullName evidence="4">Lipoprotein</fullName>
    </recommendedName>
</protein>
<keyword evidence="3" id="KW-1185">Reference proteome</keyword>
<accession>A0ABR7QY66</accession>
<dbReference type="PROSITE" id="PS51257">
    <property type="entry name" value="PROKAR_LIPOPROTEIN"/>
    <property type="match status" value="1"/>
</dbReference>
<dbReference type="RefSeq" id="WP_187755598.1">
    <property type="nucleotide sequence ID" value="NZ_JABURY010000016.1"/>
</dbReference>
<sequence>MKKLISLFLLSCFLFSCGQENQEKQMEEIIQQELALTQNYTHRPAFGAQVTKNGCKLIIEVEGAQDYRFTDNTGQSTMLPLNLLLFNAGKKNVIIKVYSRDGEDYITKYANASVTIYRAADKDTSLKDYQQIAEFNLPQGLEEQKLPYYEAKLMIDVDVPFTYDQELAASVNLKNVPNIEQKIVEKYNQIRTICINRDEIAYHREFLHSSGIVSNTTYENNYDEIKNSYKRKPMLTDSDSRITNREFLPIKNYQIQYYANGKIVALWQKNLRPMLYMKARVKNDEGEERNIEGGDPIFLYMPQGSNELKVW</sequence>
<feature type="chain" id="PRO_5047051052" description="Lipoprotein" evidence="1">
    <location>
        <begin position="19"/>
        <end position="311"/>
    </location>
</feature>
<gene>
    <name evidence="2" type="ORF">FcAc13_07535</name>
</gene>
<dbReference type="EMBL" id="JABURY010000016">
    <property type="protein sequence ID" value="MBC9131159.1"/>
    <property type="molecule type" value="Genomic_DNA"/>
</dbReference>
<organism evidence="2 3">
    <name type="scientific">Frischella japonica</name>
    <dbReference type="NCBI Taxonomy" id="2741544"/>
    <lineage>
        <taxon>Bacteria</taxon>
        <taxon>Pseudomonadati</taxon>
        <taxon>Pseudomonadota</taxon>
        <taxon>Gammaproteobacteria</taxon>
        <taxon>Orbales</taxon>
        <taxon>Orbaceae</taxon>
        <taxon>Frischella</taxon>
    </lineage>
</organism>
<comment type="caution">
    <text evidence="2">The sequence shown here is derived from an EMBL/GenBank/DDBJ whole genome shotgun (WGS) entry which is preliminary data.</text>
</comment>